<gene>
    <name evidence="8" type="ORF">HMPREF1541_04854</name>
</gene>
<evidence type="ECO:0000256" key="5">
    <source>
        <dbReference type="ARBA" id="ARBA00023136"/>
    </source>
</evidence>
<name>W2RVV0_CYPE1</name>
<evidence type="ECO:0000256" key="6">
    <source>
        <dbReference type="SAM" id="MobiDB-lite"/>
    </source>
</evidence>
<evidence type="ECO:0000256" key="4">
    <source>
        <dbReference type="ARBA" id="ARBA00022989"/>
    </source>
</evidence>
<dbReference type="InterPro" id="IPR007014">
    <property type="entry name" value="FUN14"/>
</dbReference>
<feature type="region of interest" description="Disordered" evidence="6">
    <location>
        <begin position="73"/>
        <end position="104"/>
    </location>
</feature>
<dbReference type="Proteomes" id="UP000030752">
    <property type="component" value="Unassembled WGS sequence"/>
</dbReference>
<dbReference type="STRING" id="1220924.W2RVV0"/>
<comment type="similarity">
    <text evidence="2">Belongs to the FUN14 family.</text>
</comment>
<dbReference type="Pfam" id="PF04930">
    <property type="entry name" value="FUN14"/>
    <property type="match status" value="1"/>
</dbReference>
<reference evidence="8 9" key="1">
    <citation type="submission" date="2013-03" db="EMBL/GenBank/DDBJ databases">
        <title>The Genome Sequence of Phialophora europaea CBS 101466.</title>
        <authorList>
            <consortium name="The Broad Institute Genomics Platform"/>
            <person name="Cuomo C."/>
            <person name="de Hoog S."/>
            <person name="Gorbushina A."/>
            <person name="Walker B."/>
            <person name="Young S.K."/>
            <person name="Zeng Q."/>
            <person name="Gargeya S."/>
            <person name="Fitzgerald M."/>
            <person name="Haas B."/>
            <person name="Abouelleil A."/>
            <person name="Allen A.W."/>
            <person name="Alvarado L."/>
            <person name="Arachchi H.M."/>
            <person name="Berlin A.M."/>
            <person name="Chapman S.B."/>
            <person name="Gainer-Dewar J."/>
            <person name="Goldberg J."/>
            <person name="Griggs A."/>
            <person name="Gujja S."/>
            <person name="Hansen M."/>
            <person name="Howarth C."/>
            <person name="Imamovic A."/>
            <person name="Ireland A."/>
            <person name="Larimer J."/>
            <person name="McCowan C."/>
            <person name="Murphy C."/>
            <person name="Pearson M."/>
            <person name="Poon T.W."/>
            <person name="Priest M."/>
            <person name="Roberts A."/>
            <person name="Saif S."/>
            <person name="Shea T."/>
            <person name="Sisk P."/>
            <person name="Sykes S."/>
            <person name="Wortman J."/>
            <person name="Nusbaum C."/>
            <person name="Birren B."/>
        </authorList>
    </citation>
    <scope>NUCLEOTIDE SEQUENCE [LARGE SCALE GENOMIC DNA]</scope>
    <source>
        <strain evidence="8 9">CBS 101466</strain>
    </source>
</reference>
<evidence type="ECO:0000256" key="2">
    <source>
        <dbReference type="ARBA" id="ARBA00009160"/>
    </source>
</evidence>
<evidence type="ECO:0000256" key="1">
    <source>
        <dbReference type="ARBA" id="ARBA00004370"/>
    </source>
</evidence>
<keyword evidence="3 7" id="KW-0812">Transmembrane</keyword>
<evidence type="ECO:0000313" key="8">
    <source>
        <dbReference type="EMBL" id="ETN40577.1"/>
    </source>
</evidence>
<evidence type="ECO:0000313" key="9">
    <source>
        <dbReference type="Proteomes" id="UP000030752"/>
    </source>
</evidence>
<dbReference type="GeneID" id="19972193"/>
<keyword evidence="9" id="KW-1185">Reference proteome</keyword>
<accession>W2RVV0</accession>
<dbReference type="HOGENOM" id="CLU_106353_1_1_1"/>
<dbReference type="GO" id="GO:0016020">
    <property type="term" value="C:membrane"/>
    <property type="evidence" value="ECO:0007669"/>
    <property type="project" value="UniProtKB-SubCell"/>
</dbReference>
<keyword evidence="4 7" id="KW-1133">Transmembrane helix</keyword>
<dbReference type="OrthoDB" id="3990500at2759"/>
<evidence type="ECO:0000256" key="3">
    <source>
        <dbReference type="ARBA" id="ARBA00022692"/>
    </source>
</evidence>
<proteinExistence type="inferred from homology"/>
<keyword evidence="5 7" id="KW-0472">Membrane</keyword>
<evidence type="ECO:0008006" key="10">
    <source>
        <dbReference type="Google" id="ProtNLM"/>
    </source>
</evidence>
<dbReference type="RefSeq" id="XP_008717420.1">
    <property type="nucleotide sequence ID" value="XM_008719198.1"/>
</dbReference>
<sequence length="207" mass="21851">MLFLRATSSFRPSLASTSPTVLLTRQLSSPVSKSTTRTLRVPSLFRHPARPLAVAFGLSLPFLAPSRPTLNDSSLGPAQLPSLSGQGESSSPFSSSAPDAATGGKKDVPVFKDGSLNPAAVKQISLGGMLGLGAGVLLSMFSRMLVLVLGVGIVVWQYAARKGYNIIPVERLQRYAKGVNVRSAIQQNVAFKISFGLVFALTAFGEF</sequence>
<feature type="compositionally biased region" description="Low complexity" evidence="6">
    <location>
        <begin position="79"/>
        <end position="96"/>
    </location>
</feature>
<protein>
    <recommendedName>
        <fullName evidence="10">FUN14 domain-containing protein</fullName>
    </recommendedName>
</protein>
<dbReference type="VEuPathDB" id="FungiDB:HMPREF1541_04854"/>
<evidence type="ECO:0000256" key="7">
    <source>
        <dbReference type="SAM" id="Phobius"/>
    </source>
</evidence>
<comment type="subcellular location">
    <subcellularLocation>
        <location evidence="1">Membrane</location>
    </subcellularLocation>
</comment>
<feature type="transmembrane region" description="Helical" evidence="7">
    <location>
        <begin position="129"/>
        <end position="156"/>
    </location>
</feature>
<organism evidence="8 9">
    <name type="scientific">Cyphellophora europaea (strain CBS 101466)</name>
    <name type="common">Phialophora europaea</name>
    <dbReference type="NCBI Taxonomy" id="1220924"/>
    <lineage>
        <taxon>Eukaryota</taxon>
        <taxon>Fungi</taxon>
        <taxon>Dikarya</taxon>
        <taxon>Ascomycota</taxon>
        <taxon>Pezizomycotina</taxon>
        <taxon>Eurotiomycetes</taxon>
        <taxon>Chaetothyriomycetidae</taxon>
        <taxon>Chaetothyriales</taxon>
        <taxon>Cyphellophoraceae</taxon>
        <taxon>Cyphellophora</taxon>
    </lineage>
</organism>
<dbReference type="eggNOG" id="ENOG502SEUQ">
    <property type="taxonomic scope" value="Eukaryota"/>
</dbReference>
<dbReference type="EMBL" id="KB822720">
    <property type="protein sequence ID" value="ETN40577.1"/>
    <property type="molecule type" value="Genomic_DNA"/>
</dbReference>
<dbReference type="AlphaFoldDB" id="W2RVV0"/>
<dbReference type="InParanoid" id="W2RVV0"/>